<dbReference type="EMBL" id="REGN01003041">
    <property type="protein sequence ID" value="RNA24831.1"/>
    <property type="molecule type" value="Genomic_DNA"/>
</dbReference>
<organism evidence="4 5">
    <name type="scientific">Brachionus plicatilis</name>
    <name type="common">Marine rotifer</name>
    <name type="synonym">Brachionus muelleri</name>
    <dbReference type="NCBI Taxonomy" id="10195"/>
    <lineage>
        <taxon>Eukaryota</taxon>
        <taxon>Metazoa</taxon>
        <taxon>Spiralia</taxon>
        <taxon>Gnathifera</taxon>
        <taxon>Rotifera</taxon>
        <taxon>Eurotatoria</taxon>
        <taxon>Monogononta</taxon>
        <taxon>Pseudotrocha</taxon>
        <taxon>Ploima</taxon>
        <taxon>Brachionidae</taxon>
        <taxon>Brachionus</taxon>
    </lineage>
</organism>
<feature type="transmembrane region" description="Helical" evidence="3">
    <location>
        <begin position="143"/>
        <end position="162"/>
    </location>
</feature>
<feature type="transmembrane region" description="Helical" evidence="3">
    <location>
        <begin position="207"/>
        <end position="224"/>
    </location>
</feature>
<accession>A0A3M7RMR0</accession>
<gene>
    <name evidence="4" type="ORF">BpHYR1_030194</name>
</gene>
<dbReference type="AlphaFoldDB" id="A0A3M7RMR0"/>
<evidence type="ECO:0000256" key="3">
    <source>
        <dbReference type="SAM" id="Phobius"/>
    </source>
</evidence>
<evidence type="ECO:0000313" key="5">
    <source>
        <dbReference type="Proteomes" id="UP000276133"/>
    </source>
</evidence>
<protein>
    <submittedName>
        <fullName evidence="4">Uncharacterized protein</fullName>
    </submittedName>
</protein>
<reference evidence="4 5" key="1">
    <citation type="journal article" date="2018" name="Sci. Rep.">
        <title>Genomic signatures of local adaptation to the degree of environmental predictability in rotifers.</title>
        <authorList>
            <person name="Franch-Gras L."/>
            <person name="Hahn C."/>
            <person name="Garcia-Roger E.M."/>
            <person name="Carmona M.J."/>
            <person name="Serra M."/>
            <person name="Gomez A."/>
        </authorList>
    </citation>
    <scope>NUCLEOTIDE SEQUENCE [LARGE SCALE GENOMIC DNA]</scope>
    <source>
        <strain evidence="4">HYR1</strain>
    </source>
</reference>
<keyword evidence="1" id="KW-0175">Coiled coil</keyword>
<keyword evidence="5" id="KW-1185">Reference proteome</keyword>
<evidence type="ECO:0000256" key="1">
    <source>
        <dbReference type="SAM" id="Coils"/>
    </source>
</evidence>
<sequence>MSDKNQELQFMSDDYLNYVSKISVDDSKKDQLLTMDMNIQNLIKINKQIREKIDIENDYNGYLQARIDKVDNLNKSMQELEKKFEVIKQKNVNLEQDYKKSYSKNNIETLLNSLKFFTNKTKISDSMIKPILVKALTWSNYELILYSFIPVLVFSLTSVIGSNSSGRFIIECFSLLLWLYFIAISISKHMNIFGTWNNYLFIDKFTGYSFQLILMMQYCLGFSVLEKSKFFRTFPLLITDLVAIVFMPRPNNGQHGRPSRPVCGSEPADLSDLAGRPKRPSRPT</sequence>
<comment type="caution">
    <text evidence="4">The sequence shown here is derived from an EMBL/GenBank/DDBJ whole genome shotgun (WGS) entry which is preliminary data.</text>
</comment>
<keyword evidence="3" id="KW-0812">Transmembrane</keyword>
<proteinExistence type="predicted"/>
<name>A0A3M7RMR0_BRAPC</name>
<feature type="coiled-coil region" evidence="1">
    <location>
        <begin position="63"/>
        <end position="97"/>
    </location>
</feature>
<evidence type="ECO:0000313" key="4">
    <source>
        <dbReference type="EMBL" id="RNA24831.1"/>
    </source>
</evidence>
<feature type="region of interest" description="Disordered" evidence="2">
    <location>
        <begin position="253"/>
        <end position="284"/>
    </location>
</feature>
<evidence type="ECO:0000256" key="2">
    <source>
        <dbReference type="SAM" id="MobiDB-lite"/>
    </source>
</evidence>
<feature type="transmembrane region" description="Helical" evidence="3">
    <location>
        <begin position="168"/>
        <end position="186"/>
    </location>
</feature>
<keyword evidence="3" id="KW-1133">Transmembrane helix</keyword>
<keyword evidence="3" id="KW-0472">Membrane</keyword>
<dbReference type="OrthoDB" id="10238589at2759"/>
<dbReference type="Proteomes" id="UP000276133">
    <property type="component" value="Unassembled WGS sequence"/>
</dbReference>